<dbReference type="GO" id="GO:0006071">
    <property type="term" value="P:glycerol metabolic process"/>
    <property type="evidence" value="ECO:0007669"/>
    <property type="project" value="UniProtKB-KW"/>
</dbReference>
<accession>A0A917X1R2</accession>
<evidence type="ECO:0000256" key="2">
    <source>
        <dbReference type="ARBA" id="ARBA00023015"/>
    </source>
</evidence>
<organism evidence="9 10">
    <name type="scientific">Micromonospora sonchi</name>
    <dbReference type="NCBI Taxonomy" id="1763543"/>
    <lineage>
        <taxon>Bacteria</taxon>
        <taxon>Bacillati</taxon>
        <taxon>Actinomycetota</taxon>
        <taxon>Actinomycetes</taxon>
        <taxon>Micromonosporales</taxon>
        <taxon>Micromonosporaceae</taxon>
        <taxon>Micromonospora</taxon>
    </lineage>
</organism>
<protein>
    <recommendedName>
        <fullName evidence="6">Glycerol operon regulatory protein</fullName>
    </recommendedName>
</protein>
<sequence length="267" mass="28543">MVAAGTLSRGLAVLSCLVGEVEGMPLARISDQLGLPRSATHRILTTLTDEGFVRQLKPSGNYTLTLRVVGLGLRHLATSTITGLAEPVLTRLALTSGQLVRLSLVDREQLIWVAKEQGAKTGLRYDADVDHGHVIPLDSTATGMAWLSALPEDRALRLVARQEPPRRHPVGPGMPRSLADVAARIREAREQGWARVHESNERGISAMAMPLVDTHSGEALGAVSIAGPSILLTEDRMREILPALQQTVDELGGIAAALVGEAHRNAL</sequence>
<evidence type="ECO:0000256" key="4">
    <source>
        <dbReference type="ARBA" id="ARBA00023163"/>
    </source>
</evidence>
<comment type="function">
    <text evidence="5">May be an activator protein for the gylABX operon.</text>
</comment>
<feature type="domain" description="HTH iclR-type" evidence="7">
    <location>
        <begin position="4"/>
        <end position="66"/>
    </location>
</feature>
<dbReference type="Proteomes" id="UP000608890">
    <property type="component" value="Unassembled WGS sequence"/>
</dbReference>
<keyword evidence="3" id="KW-0238">DNA-binding</keyword>
<dbReference type="SMART" id="SM00346">
    <property type="entry name" value="HTH_ICLR"/>
    <property type="match status" value="1"/>
</dbReference>
<dbReference type="InterPro" id="IPR014757">
    <property type="entry name" value="Tscrpt_reg_IclR_C"/>
</dbReference>
<proteinExistence type="predicted"/>
<dbReference type="InterPro" id="IPR050707">
    <property type="entry name" value="HTH_MetabolicPath_Reg"/>
</dbReference>
<dbReference type="GO" id="GO:0045892">
    <property type="term" value="P:negative regulation of DNA-templated transcription"/>
    <property type="evidence" value="ECO:0007669"/>
    <property type="project" value="TreeGrafter"/>
</dbReference>
<dbReference type="FunFam" id="1.10.10.10:FF:000056">
    <property type="entry name" value="IclR family transcriptional regulator"/>
    <property type="match status" value="1"/>
</dbReference>
<evidence type="ECO:0000259" key="7">
    <source>
        <dbReference type="PROSITE" id="PS51077"/>
    </source>
</evidence>
<dbReference type="InterPro" id="IPR005471">
    <property type="entry name" value="Tscrpt_reg_IclR_N"/>
</dbReference>
<name>A0A917X1R2_9ACTN</name>
<keyword evidence="1" id="KW-0319">Glycerol metabolism</keyword>
<dbReference type="AlphaFoldDB" id="A0A917X1R2"/>
<dbReference type="SUPFAM" id="SSF55781">
    <property type="entry name" value="GAF domain-like"/>
    <property type="match status" value="1"/>
</dbReference>
<dbReference type="Pfam" id="PF09339">
    <property type="entry name" value="HTH_IclR"/>
    <property type="match status" value="1"/>
</dbReference>
<dbReference type="PROSITE" id="PS51078">
    <property type="entry name" value="ICLR_ED"/>
    <property type="match status" value="1"/>
</dbReference>
<dbReference type="InterPro" id="IPR036390">
    <property type="entry name" value="WH_DNA-bd_sf"/>
</dbReference>
<comment type="caution">
    <text evidence="9">The sequence shown here is derived from an EMBL/GenBank/DDBJ whole genome shotgun (WGS) entry which is preliminary data.</text>
</comment>
<keyword evidence="2" id="KW-0805">Transcription regulation</keyword>
<dbReference type="InterPro" id="IPR036388">
    <property type="entry name" value="WH-like_DNA-bd_sf"/>
</dbReference>
<evidence type="ECO:0000313" key="9">
    <source>
        <dbReference type="EMBL" id="GGM53161.1"/>
    </source>
</evidence>
<dbReference type="Pfam" id="PF01614">
    <property type="entry name" value="IclR_C"/>
    <property type="match status" value="1"/>
</dbReference>
<dbReference type="RefSeq" id="WP_229706281.1">
    <property type="nucleotide sequence ID" value="NZ_BMNB01000022.1"/>
</dbReference>
<dbReference type="InterPro" id="IPR029016">
    <property type="entry name" value="GAF-like_dom_sf"/>
</dbReference>
<evidence type="ECO:0000256" key="3">
    <source>
        <dbReference type="ARBA" id="ARBA00023125"/>
    </source>
</evidence>
<reference evidence="9" key="2">
    <citation type="submission" date="2020-09" db="EMBL/GenBank/DDBJ databases">
        <authorList>
            <person name="Sun Q."/>
            <person name="Zhou Y."/>
        </authorList>
    </citation>
    <scope>NUCLEOTIDE SEQUENCE</scope>
    <source>
        <strain evidence="9">CGMCC 4.7312</strain>
    </source>
</reference>
<evidence type="ECO:0000256" key="1">
    <source>
        <dbReference type="ARBA" id="ARBA00022798"/>
    </source>
</evidence>
<keyword evidence="4" id="KW-0804">Transcription</keyword>
<evidence type="ECO:0000256" key="5">
    <source>
        <dbReference type="ARBA" id="ARBA00058938"/>
    </source>
</evidence>
<dbReference type="GO" id="GO:0003700">
    <property type="term" value="F:DNA-binding transcription factor activity"/>
    <property type="evidence" value="ECO:0007669"/>
    <property type="project" value="TreeGrafter"/>
</dbReference>
<dbReference type="SUPFAM" id="SSF46785">
    <property type="entry name" value="Winged helix' DNA-binding domain"/>
    <property type="match status" value="1"/>
</dbReference>
<dbReference type="Gene3D" id="1.10.10.10">
    <property type="entry name" value="Winged helix-like DNA-binding domain superfamily/Winged helix DNA-binding domain"/>
    <property type="match status" value="1"/>
</dbReference>
<dbReference type="PANTHER" id="PTHR30136:SF35">
    <property type="entry name" value="HTH-TYPE TRANSCRIPTIONAL REGULATOR RV1719"/>
    <property type="match status" value="1"/>
</dbReference>
<dbReference type="EMBL" id="BMNB01000022">
    <property type="protein sequence ID" value="GGM53161.1"/>
    <property type="molecule type" value="Genomic_DNA"/>
</dbReference>
<evidence type="ECO:0000313" key="10">
    <source>
        <dbReference type="Proteomes" id="UP000608890"/>
    </source>
</evidence>
<dbReference type="Gene3D" id="3.30.450.40">
    <property type="match status" value="1"/>
</dbReference>
<keyword evidence="10" id="KW-1185">Reference proteome</keyword>
<dbReference type="PROSITE" id="PS51077">
    <property type="entry name" value="HTH_ICLR"/>
    <property type="match status" value="1"/>
</dbReference>
<evidence type="ECO:0000259" key="8">
    <source>
        <dbReference type="PROSITE" id="PS51078"/>
    </source>
</evidence>
<gene>
    <name evidence="9" type="ORF">GCM10011608_42540</name>
</gene>
<evidence type="ECO:0000256" key="6">
    <source>
        <dbReference type="ARBA" id="ARBA00070406"/>
    </source>
</evidence>
<dbReference type="PANTHER" id="PTHR30136">
    <property type="entry name" value="HELIX-TURN-HELIX TRANSCRIPTIONAL REGULATOR, ICLR FAMILY"/>
    <property type="match status" value="1"/>
</dbReference>
<reference evidence="9" key="1">
    <citation type="journal article" date="2014" name="Int. J. Syst. Evol. Microbiol.">
        <title>Complete genome sequence of Corynebacterium casei LMG S-19264T (=DSM 44701T), isolated from a smear-ripened cheese.</title>
        <authorList>
            <consortium name="US DOE Joint Genome Institute (JGI-PGF)"/>
            <person name="Walter F."/>
            <person name="Albersmeier A."/>
            <person name="Kalinowski J."/>
            <person name="Ruckert C."/>
        </authorList>
    </citation>
    <scope>NUCLEOTIDE SEQUENCE</scope>
    <source>
        <strain evidence="9">CGMCC 4.7312</strain>
    </source>
</reference>
<dbReference type="GO" id="GO:0003677">
    <property type="term" value="F:DNA binding"/>
    <property type="evidence" value="ECO:0007669"/>
    <property type="project" value="UniProtKB-KW"/>
</dbReference>
<feature type="domain" description="IclR-ED" evidence="8">
    <location>
        <begin position="67"/>
        <end position="257"/>
    </location>
</feature>